<dbReference type="GO" id="GO:0016763">
    <property type="term" value="F:pentosyltransferase activity"/>
    <property type="evidence" value="ECO:0007669"/>
    <property type="project" value="InterPro"/>
</dbReference>
<protein>
    <submittedName>
        <fullName evidence="2">Uncharacterized protein</fullName>
    </submittedName>
</protein>
<keyword evidence="1" id="KW-0808">Transferase</keyword>
<feature type="non-terminal residue" evidence="2">
    <location>
        <position position="1"/>
    </location>
</feature>
<evidence type="ECO:0000313" key="2">
    <source>
        <dbReference type="EMBL" id="GAI96268.1"/>
    </source>
</evidence>
<sequence>SKVKINEDLAEVFYNDSGKLKEVKKKLFSSFVIEDKKPHKLPLILATISKEGVKEWK</sequence>
<reference evidence="2" key="1">
    <citation type="journal article" date="2014" name="Front. Microbiol.">
        <title>High frequency of phylogenetically diverse reductive dehalogenase-homologous genes in deep subseafloor sedimentary metagenomes.</title>
        <authorList>
            <person name="Kawai M."/>
            <person name="Futagami T."/>
            <person name="Toyoda A."/>
            <person name="Takaki Y."/>
            <person name="Nishi S."/>
            <person name="Hori S."/>
            <person name="Arai W."/>
            <person name="Tsubouchi T."/>
            <person name="Morono Y."/>
            <person name="Uchiyama I."/>
            <person name="Ito T."/>
            <person name="Fujiyama A."/>
            <person name="Inagaki F."/>
            <person name="Takami H."/>
        </authorList>
    </citation>
    <scope>NUCLEOTIDE SEQUENCE</scope>
    <source>
        <strain evidence="2">Expedition CK06-06</strain>
    </source>
</reference>
<dbReference type="InterPro" id="IPR036566">
    <property type="entry name" value="PYNP-like_C_sf"/>
</dbReference>
<dbReference type="SUPFAM" id="SSF54680">
    <property type="entry name" value="Pyrimidine nucleoside phosphorylase C-terminal domain"/>
    <property type="match status" value="1"/>
</dbReference>
<proteinExistence type="predicted"/>
<name>X1STJ9_9ZZZZ</name>
<gene>
    <name evidence="2" type="ORF">S12H4_37070</name>
</gene>
<dbReference type="AlphaFoldDB" id="X1STJ9"/>
<organism evidence="2">
    <name type="scientific">marine sediment metagenome</name>
    <dbReference type="NCBI Taxonomy" id="412755"/>
    <lineage>
        <taxon>unclassified sequences</taxon>
        <taxon>metagenomes</taxon>
        <taxon>ecological metagenomes</taxon>
    </lineage>
</organism>
<dbReference type="EMBL" id="BARW01022160">
    <property type="protein sequence ID" value="GAI96268.1"/>
    <property type="molecule type" value="Genomic_DNA"/>
</dbReference>
<dbReference type="GO" id="GO:0006213">
    <property type="term" value="P:pyrimidine nucleoside metabolic process"/>
    <property type="evidence" value="ECO:0007669"/>
    <property type="project" value="InterPro"/>
</dbReference>
<evidence type="ECO:0000256" key="1">
    <source>
        <dbReference type="ARBA" id="ARBA00022679"/>
    </source>
</evidence>
<comment type="caution">
    <text evidence="2">The sequence shown here is derived from an EMBL/GenBank/DDBJ whole genome shotgun (WGS) entry which is preliminary data.</text>
</comment>
<accession>X1STJ9</accession>